<dbReference type="VEuPathDB" id="TriTrypDB:ADEAN_000927800"/>
<gene>
    <name evidence="2" type="ORF">ADEAN_000927800</name>
</gene>
<dbReference type="Proteomes" id="UP000515908">
    <property type="component" value="Chromosome 22"/>
</dbReference>
<feature type="chain" id="PRO_5028828244" evidence="1">
    <location>
        <begin position="18"/>
        <end position="132"/>
    </location>
</feature>
<keyword evidence="1" id="KW-0732">Signal</keyword>
<dbReference type="EMBL" id="LR877166">
    <property type="protein sequence ID" value="CAD2221743.1"/>
    <property type="molecule type" value="Genomic_DNA"/>
</dbReference>
<keyword evidence="3" id="KW-1185">Reference proteome</keyword>
<name>A0A7G2CTH6_9TRYP</name>
<dbReference type="AlphaFoldDB" id="A0A7G2CTH6"/>
<accession>A0A7G2CTH6</accession>
<protein>
    <submittedName>
        <fullName evidence="2">Uncharacterized protein</fullName>
    </submittedName>
</protein>
<proteinExistence type="predicted"/>
<evidence type="ECO:0000256" key="1">
    <source>
        <dbReference type="SAM" id="SignalP"/>
    </source>
</evidence>
<dbReference type="OrthoDB" id="264266at2759"/>
<evidence type="ECO:0000313" key="2">
    <source>
        <dbReference type="EMBL" id="CAD2221743.1"/>
    </source>
</evidence>
<feature type="signal peptide" evidence="1">
    <location>
        <begin position="1"/>
        <end position="17"/>
    </location>
</feature>
<organism evidence="2 3">
    <name type="scientific">Angomonas deanei</name>
    <dbReference type="NCBI Taxonomy" id="59799"/>
    <lineage>
        <taxon>Eukaryota</taxon>
        <taxon>Discoba</taxon>
        <taxon>Euglenozoa</taxon>
        <taxon>Kinetoplastea</taxon>
        <taxon>Metakinetoplastina</taxon>
        <taxon>Trypanosomatida</taxon>
        <taxon>Trypanosomatidae</taxon>
        <taxon>Strigomonadinae</taxon>
        <taxon>Angomonas</taxon>
    </lineage>
</organism>
<reference evidence="2 3" key="1">
    <citation type="submission" date="2020-08" db="EMBL/GenBank/DDBJ databases">
        <authorList>
            <person name="Newling K."/>
            <person name="Davey J."/>
            <person name="Forrester S."/>
        </authorList>
    </citation>
    <scope>NUCLEOTIDE SEQUENCE [LARGE SCALE GENOMIC DNA]</scope>
    <source>
        <strain evidence="3">Crithidia deanei Carvalho (ATCC PRA-265)</strain>
    </source>
</reference>
<evidence type="ECO:0000313" key="3">
    <source>
        <dbReference type="Proteomes" id="UP000515908"/>
    </source>
</evidence>
<sequence length="132" mass="14398">MRFFVLASILSTVCVTALTVQTTDERLPDGHYCGTYSFGLVKGEFNTTSGSTFFDLSLEAFGDTAECKNEKYIYDPATHKAVVVGATDPNDCLGKLLSDNKLTLEVLFNPEADIVTLDLGITKIDCPKCKDK</sequence>